<dbReference type="EMBL" id="JADCKQ010000001">
    <property type="protein sequence ID" value="MBI1492232.1"/>
    <property type="molecule type" value="Genomic_DNA"/>
</dbReference>
<accession>A0A8J7LTV3</accession>
<keyword evidence="1" id="KW-0472">Membrane</keyword>
<dbReference type="AlphaFoldDB" id="A0A8J7LTV3"/>
<evidence type="ECO:0000313" key="2">
    <source>
        <dbReference type="EMBL" id="MBI1492232.1"/>
    </source>
</evidence>
<name>A0A8J7LTV3_9RHOB</name>
<evidence type="ECO:0000313" key="3">
    <source>
        <dbReference type="Proteomes" id="UP000640583"/>
    </source>
</evidence>
<reference evidence="2" key="1">
    <citation type="submission" date="2020-10" db="EMBL/GenBank/DDBJ databases">
        <title>Paenihalocynthiibacter styelae gen. nov., sp. nov., isolated from stalked sea squirt Styela clava.</title>
        <authorList>
            <person name="Kim Y.-O."/>
            <person name="Yoon J.-H."/>
        </authorList>
    </citation>
    <scope>NUCLEOTIDE SEQUENCE</scope>
    <source>
        <strain evidence="2">MYP1-1</strain>
    </source>
</reference>
<proteinExistence type="predicted"/>
<protein>
    <submittedName>
        <fullName evidence="2">Uncharacterized protein</fullName>
    </submittedName>
</protein>
<keyword evidence="1" id="KW-0812">Transmembrane</keyword>
<keyword evidence="1" id="KW-1133">Transmembrane helix</keyword>
<organism evidence="2 3">
    <name type="scientific">Halocynthiibacter styelae</name>
    <dbReference type="NCBI Taxonomy" id="2761955"/>
    <lineage>
        <taxon>Bacteria</taxon>
        <taxon>Pseudomonadati</taxon>
        <taxon>Pseudomonadota</taxon>
        <taxon>Alphaproteobacteria</taxon>
        <taxon>Rhodobacterales</taxon>
        <taxon>Paracoccaceae</taxon>
        <taxon>Halocynthiibacter</taxon>
    </lineage>
</organism>
<dbReference type="RefSeq" id="WP_228847181.1">
    <property type="nucleotide sequence ID" value="NZ_JADCKQ010000001.1"/>
</dbReference>
<evidence type="ECO:0000256" key="1">
    <source>
        <dbReference type="SAM" id="Phobius"/>
    </source>
</evidence>
<feature type="transmembrane region" description="Helical" evidence="1">
    <location>
        <begin position="115"/>
        <end position="134"/>
    </location>
</feature>
<gene>
    <name evidence="2" type="ORF">H1D41_01130</name>
</gene>
<dbReference type="Proteomes" id="UP000640583">
    <property type="component" value="Unassembled WGS sequence"/>
</dbReference>
<sequence>MAMADQQNIFNQRLARINKGTGPNLMGQTLIGAADTSKRVSKGKTGKGLQLSQSQAMAVKKPLIQRMLGMPLALLMGAGAVLTANVALFQMYSAGRIPFIALPETLTTALQSTSGPLWAAIGVAALLVLLFQIFTPARLMAFAVGFGAMFVGEAQFETQFPTVWTALYAPQIVQPAETQLAEGAVLPTEDTVAVTTAQSF</sequence>
<comment type="caution">
    <text evidence="2">The sequence shown here is derived from an EMBL/GenBank/DDBJ whole genome shotgun (WGS) entry which is preliminary data.</text>
</comment>
<feature type="transmembrane region" description="Helical" evidence="1">
    <location>
        <begin position="72"/>
        <end position="95"/>
    </location>
</feature>
<keyword evidence="3" id="KW-1185">Reference proteome</keyword>